<name>A0ABR9VRD8_9SYNC</name>
<organism evidence="2 3">
    <name type="scientific">Synechocystis salina LEGE 00031</name>
    <dbReference type="NCBI Taxonomy" id="1828736"/>
    <lineage>
        <taxon>Bacteria</taxon>
        <taxon>Bacillati</taxon>
        <taxon>Cyanobacteriota</taxon>
        <taxon>Cyanophyceae</taxon>
        <taxon>Synechococcales</taxon>
        <taxon>Merismopediaceae</taxon>
        <taxon>Synechocystis</taxon>
    </lineage>
</organism>
<evidence type="ECO:0000313" key="3">
    <source>
        <dbReference type="Proteomes" id="UP000658720"/>
    </source>
</evidence>
<feature type="transmembrane region" description="Helical" evidence="1">
    <location>
        <begin position="57"/>
        <end position="76"/>
    </location>
</feature>
<dbReference type="Proteomes" id="UP000658720">
    <property type="component" value="Unassembled WGS sequence"/>
</dbReference>
<protein>
    <submittedName>
        <fullName evidence="2">Uncharacterized protein</fullName>
    </submittedName>
</protein>
<comment type="caution">
    <text evidence="2">The sequence shown here is derived from an EMBL/GenBank/DDBJ whole genome shotgun (WGS) entry which is preliminary data.</text>
</comment>
<keyword evidence="1" id="KW-0472">Membrane</keyword>
<evidence type="ECO:0000256" key="1">
    <source>
        <dbReference type="SAM" id="Phobius"/>
    </source>
</evidence>
<accession>A0ABR9VRD8</accession>
<reference evidence="2 3" key="1">
    <citation type="submission" date="2020-10" db="EMBL/GenBank/DDBJ databases">
        <authorList>
            <person name="Castelo-Branco R."/>
            <person name="Eusebio N."/>
            <person name="Adriana R."/>
            <person name="Vieira A."/>
            <person name="Brugerolle De Fraissinette N."/>
            <person name="Rezende De Castro R."/>
            <person name="Schneider M.P."/>
            <person name="Vasconcelos V."/>
            <person name="Leao P.N."/>
        </authorList>
    </citation>
    <scope>NUCLEOTIDE SEQUENCE [LARGE SCALE GENOMIC DNA]</scope>
    <source>
        <strain evidence="2 3">LEGE 00031</strain>
    </source>
</reference>
<sequence>MNADVDIYQNKDLFAPVVFREGFNNFQAINANQAWSLLFTGGQEDKQLEGSPELGRFFTYLLVAVGVSTVLWGYFFSRFAPFL</sequence>
<dbReference type="RefSeq" id="WP_190599907.1">
    <property type="nucleotide sequence ID" value="NZ_JADEVV010000013.1"/>
</dbReference>
<keyword evidence="1" id="KW-1133">Transmembrane helix</keyword>
<gene>
    <name evidence="2" type="ORF">IQ217_06295</name>
</gene>
<keyword evidence="1" id="KW-0812">Transmembrane</keyword>
<keyword evidence="3" id="KW-1185">Reference proteome</keyword>
<evidence type="ECO:0000313" key="2">
    <source>
        <dbReference type="EMBL" id="MBE9253473.1"/>
    </source>
</evidence>
<proteinExistence type="predicted"/>
<dbReference type="EMBL" id="JADEVV010000013">
    <property type="protein sequence ID" value="MBE9253473.1"/>
    <property type="molecule type" value="Genomic_DNA"/>
</dbReference>